<organism evidence="3 4">
    <name type="scientific">Cystoisospora suis</name>
    <dbReference type="NCBI Taxonomy" id="483139"/>
    <lineage>
        <taxon>Eukaryota</taxon>
        <taxon>Sar</taxon>
        <taxon>Alveolata</taxon>
        <taxon>Apicomplexa</taxon>
        <taxon>Conoidasida</taxon>
        <taxon>Coccidia</taxon>
        <taxon>Eucoccidiorida</taxon>
        <taxon>Eimeriorina</taxon>
        <taxon>Sarcocystidae</taxon>
        <taxon>Cystoisospora</taxon>
    </lineage>
</organism>
<dbReference type="OrthoDB" id="447390at2759"/>
<reference evidence="3 4" key="1">
    <citation type="journal article" date="2017" name="Int. J. Parasitol.">
        <title>The genome of the protozoan parasite Cystoisospora suis and a reverse vaccinology approach to identify vaccine candidates.</title>
        <authorList>
            <person name="Palmieri N."/>
            <person name="Shrestha A."/>
            <person name="Ruttkowski B."/>
            <person name="Beck T."/>
            <person name="Vogl C."/>
            <person name="Tomley F."/>
            <person name="Blake D.P."/>
            <person name="Joachim A."/>
        </authorList>
    </citation>
    <scope>NUCLEOTIDE SEQUENCE [LARGE SCALE GENOMIC DNA]</scope>
    <source>
        <strain evidence="3 4">Wien I</strain>
    </source>
</reference>
<feature type="region of interest" description="Disordered" evidence="1">
    <location>
        <begin position="1"/>
        <end position="135"/>
    </location>
</feature>
<evidence type="ECO:0000313" key="3">
    <source>
        <dbReference type="EMBL" id="PHJ20800.1"/>
    </source>
</evidence>
<accession>A0A2C6KJX5</accession>
<dbReference type="PROSITE" id="PS51644">
    <property type="entry name" value="HTH_OST"/>
    <property type="match status" value="1"/>
</dbReference>
<dbReference type="Proteomes" id="UP000221165">
    <property type="component" value="Unassembled WGS sequence"/>
</dbReference>
<evidence type="ECO:0000259" key="2">
    <source>
        <dbReference type="PROSITE" id="PS51644"/>
    </source>
</evidence>
<dbReference type="RefSeq" id="XP_067922486.1">
    <property type="nucleotide sequence ID" value="XM_068065539.1"/>
</dbReference>
<dbReference type="InterPro" id="IPR025677">
    <property type="entry name" value="OST-HTH-assoc_dom"/>
</dbReference>
<protein>
    <submittedName>
        <fullName evidence="3">Ost-hth associated domain protein</fullName>
    </submittedName>
</protein>
<evidence type="ECO:0000313" key="4">
    <source>
        <dbReference type="Proteomes" id="UP000221165"/>
    </source>
</evidence>
<dbReference type="Pfam" id="PF24549">
    <property type="entry name" value="DUF7602"/>
    <property type="match status" value="1"/>
</dbReference>
<feature type="domain" description="HTH OST-type" evidence="2">
    <location>
        <begin position="337"/>
        <end position="411"/>
    </location>
</feature>
<gene>
    <name evidence="3" type="ORF">CSUI_005363</name>
</gene>
<feature type="compositionally biased region" description="Polar residues" evidence="1">
    <location>
        <begin position="17"/>
        <end position="32"/>
    </location>
</feature>
<dbReference type="InterPro" id="IPR025605">
    <property type="entry name" value="OST-HTH/LOTUS_dom"/>
</dbReference>
<comment type="caution">
    <text evidence="3">The sequence shown here is derived from an EMBL/GenBank/DDBJ whole genome shotgun (WGS) entry which is preliminary data.</text>
</comment>
<name>A0A2C6KJX5_9APIC</name>
<keyword evidence="4" id="KW-1185">Reference proteome</keyword>
<sequence length="510" mass="55642">MRARFVPPLPVDAGANETVNPMLQEQDSNSEAGDSPEDVERETLIRQMCETLLASDTSDDGSGDGSGGRSPDGSGDGSPDGSGDGSPYGSGDGSPDVTGDGCLDSPSNGSPDGSGYGSGDSVTSRPSSTRSTTCRLPEAPRSLRVYDSDFILLERALLTLYDDQIIPAAFNLRGRLREFGCSSTVKNNFMALYSMFPSLYRIEWVPSQGDQCVFFVNDPPNAKGWIDANDATDPYPATMWAEFSTFLYEKFFQAGVPNGVGGGRYGLSKYLKQLNLPFFKNFSLGRISHVVQLAISQKYLLAYEDNVLKPVSACAVFANALLGLPDEKRRGKKCITDIREIQVCIQHLLQLHPEGFTLSTLKRKLKAIYGRELCQTVFHCAKLIDLMFLPEIRKVCRVAKDSRHIKVLPLEQDKCIYSLSNAVAVSKPLLPPPWTGPAGGMNGRPACGGDAVRSSPAVNAHECYMTRKETNGLSCPRMESYRPQRLLWSRNEVLYDGHFSVGSVPVGQIM</sequence>
<dbReference type="InterPro" id="IPR056022">
    <property type="entry name" value="DUF7602"/>
</dbReference>
<dbReference type="VEuPathDB" id="ToxoDB:CSUI_005363"/>
<dbReference type="AlphaFoldDB" id="A0A2C6KJX5"/>
<dbReference type="EMBL" id="MIGC01002595">
    <property type="protein sequence ID" value="PHJ20800.1"/>
    <property type="molecule type" value="Genomic_DNA"/>
</dbReference>
<dbReference type="GeneID" id="94428750"/>
<proteinExistence type="predicted"/>
<dbReference type="Pfam" id="PF14418">
    <property type="entry name" value="OHA"/>
    <property type="match status" value="1"/>
</dbReference>
<feature type="compositionally biased region" description="Low complexity" evidence="1">
    <location>
        <begin position="119"/>
        <end position="133"/>
    </location>
</feature>
<feature type="compositionally biased region" description="Gly residues" evidence="1">
    <location>
        <begin position="63"/>
        <end position="92"/>
    </location>
</feature>
<evidence type="ECO:0000256" key="1">
    <source>
        <dbReference type="SAM" id="MobiDB-lite"/>
    </source>
</evidence>